<evidence type="ECO:0000256" key="4">
    <source>
        <dbReference type="SAM" id="SignalP"/>
    </source>
</evidence>
<dbReference type="OrthoDB" id="5897001at2"/>
<sequence>MTMRITRRSYLLGSAALAGATLTPAFARRAAAADPLAYKGELTVVSLQRNPPDQAYKAIVSAFEAANPGITIKTTEYPSERFVALLTASLAAGEPVDMLMLNGQDLRRYAVDGTLGELDGLVGDTNRFAPAALETGRVDGKQWGVPYGWYGGFPIFVNKAVLDKNGLAAPKSYDDFLAIRDKLKAEGIKTFTHPGKNIYLWPVWFFTTFAQTSKNRSIERTVEILTGKGKFTDPDVVQALDLVFRFGKDELITRSVFSLDTPNAVAEFSSGRAAFFMQHDGLIQQILTAKPAAVDLDVMLMPNLVGGDVKSQFPGGPAAVLAVPAKVEGDRKAATLALLAALTSNEANAEVVKLNNGTVPVNTAVKGSDVPQIAKLIKLSDGLVTYLDWNWPPEITRVFQEGMQAGVAGQTTGAAVAEKAQATLDRLVSEGYAFK</sequence>
<feature type="signal peptide" evidence="4">
    <location>
        <begin position="1"/>
        <end position="27"/>
    </location>
</feature>
<evidence type="ECO:0000256" key="3">
    <source>
        <dbReference type="ARBA" id="ARBA00022764"/>
    </source>
</evidence>
<evidence type="ECO:0000256" key="1">
    <source>
        <dbReference type="ARBA" id="ARBA00004418"/>
    </source>
</evidence>
<evidence type="ECO:0000313" key="6">
    <source>
        <dbReference type="Proteomes" id="UP000184485"/>
    </source>
</evidence>
<organism evidence="5 6">
    <name type="scientific">Kaistia soli DSM 19436</name>
    <dbReference type="NCBI Taxonomy" id="1122133"/>
    <lineage>
        <taxon>Bacteria</taxon>
        <taxon>Pseudomonadati</taxon>
        <taxon>Pseudomonadota</taxon>
        <taxon>Alphaproteobacteria</taxon>
        <taxon>Hyphomicrobiales</taxon>
        <taxon>Kaistiaceae</taxon>
        <taxon>Kaistia</taxon>
    </lineage>
</organism>
<keyword evidence="6" id="KW-1185">Reference proteome</keyword>
<keyword evidence="3" id="KW-0574">Periplasm</keyword>
<dbReference type="AlphaFoldDB" id="A0A1M5PDF7"/>
<dbReference type="InterPro" id="IPR006059">
    <property type="entry name" value="SBP"/>
</dbReference>
<dbReference type="RefSeq" id="WP_084527955.1">
    <property type="nucleotide sequence ID" value="NZ_FQUP01000011.1"/>
</dbReference>
<proteinExistence type="inferred from homology"/>
<dbReference type="InterPro" id="IPR006311">
    <property type="entry name" value="TAT_signal"/>
</dbReference>
<dbReference type="PROSITE" id="PS51318">
    <property type="entry name" value="TAT"/>
    <property type="match status" value="1"/>
</dbReference>
<feature type="chain" id="PRO_5012296538" evidence="4">
    <location>
        <begin position="28"/>
        <end position="435"/>
    </location>
</feature>
<name>A0A1M5PDF7_9HYPH</name>
<reference evidence="5 6" key="1">
    <citation type="submission" date="2016-11" db="EMBL/GenBank/DDBJ databases">
        <authorList>
            <person name="Jaros S."/>
            <person name="Januszkiewicz K."/>
            <person name="Wedrychowicz H."/>
        </authorList>
    </citation>
    <scope>NUCLEOTIDE SEQUENCE [LARGE SCALE GENOMIC DNA]</scope>
    <source>
        <strain evidence="5 6">DSM 19436</strain>
    </source>
</reference>
<gene>
    <name evidence="5" type="ORF">SAMN02745157_0134</name>
</gene>
<dbReference type="InterPro" id="IPR050490">
    <property type="entry name" value="Bact_solute-bd_prot1"/>
</dbReference>
<dbReference type="GO" id="GO:0042597">
    <property type="term" value="C:periplasmic space"/>
    <property type="evidence" value="ECO:0007669"/>
    <property type="project" value="UniProtKB-SubCell"/>
</dbReference>
<comment type="subcellular location">
    <subcellularLocation>
        <location evidence="1">Periplasm</location>
    </subcellularLocation>
</comment>
<comment type="similarity">
    <text evidence="2">Belongs to the bacterial solute-binding protein 1 family.</text>
</comment>
<dbReference type="Gene3D" id="3.40.190.10">
    <property type="entry name" value="Periplasmic binding protein-like II"/>
    <property type="match status" value="2"/>
</dbReference>
<dbReference type="PANTHER" id="PTHR43649">
    <property type="entry name" value="ARABINOSE-BINDING PROTEIN-RELATED"/>
    <property type="match status" value="1"/>
</dbReference>
<evidence type="ECO:0000313" key="5">
    <source>
        <dbReference type="EMBL" id="SHG99806.1"/>
    </source>
</evidence>
<dbReference type="PANTHER" id="PTHR43649:SF30">
    <property type="entry name" value="ABC TRANSPORTER SUBSTRATE-BINDING PROTEIN"/>
    <property type="match status" value="1"/>
</dbReference>
<protein>
    <submittedName>
        <fullName evidence="5">ABC-type glycerol-3-phosphate transport system, substrate-binding protein</fullName>
    </submittedName>
</protein>
<keyword evidence="4" id="KW-0732">Signal</keyword>
<dbReference type="STRING" id="1122133.SAMN02745157_0134"/>
<dbReference type="EMBL" id="FQUP01000011">
    <property type="protein sequence ID" value="SHG99806.1"/>
    <property type="molecule type" value="Genomic_DNA"/>
</dbReference>
<dbReference type="Proteomes" id="UP000184485">
    <property type="component" value="Unassembled WGS sequence"/>
</dbReference>
<accession>A0A1M5PDF7</accession>
<dbReference type="Pfam" id="PF13416">
    <property type="entry name" value="SBP_bac_8"/>
    <property type="match status" value="1"/>
</dbReference>
<evidence type="ECO:0000256" key="2">
    <source>
        <dbReference type="ARBA" id="ARBA00008520"/>
    </source>
</evidence>
<dbReference type="SUPFAM" id="SSF53850">
    <property type="entry name" value="Periplasmic binding protein-like II"/>
    <property type="match status" value="1"/>
</dbReference>